<dbReference type="AlphaFoldDB" id="A0A9U8EBU0"/>
<evidence type="ECO:0000313" key="5">
    <source>
        <dbReference type="Proteomes" id="UP001165740"/>
    </source>
</evidence>
<dbReference type="RefSeq" id="XP_055890442.1">
    <property type="nucleotide sequence ID" value="XM_056034467.1"/>
</dbReference>
<dbReference type="Pfam" id="PF08005">
    <property type="entry name" value="PHR"/>
    <property type="match status" value="1"/>
</dbReference>
<feature type="compositionally biased region" description="Low complexity" evidence="3">
    <location>
        <begin position="1"/>
        <end position="16"/>
    </location>
</feature>
<dbReference type="PANTHER" id="PTHR45774">
    <property type="entry name" value="BTB/POZ DOMAIN-CONTAINING"/>
    <property type="match status" value="1"/>
</dbReference>
<dbReference type="SMART" id="SM00225">
    <property type="entry name" value="BTB"/>
    <property type="match status" value="1"/>
</dbReference>
<evidence type="ECO:0000313" key="7">
    <source>
        <dbReference type="RefSeq" id="XP_055890417.1"/>
    </source>
</evidence>
<dbReference type="InterPro" id="IPR038648">
    <property type="entry name" value="PHR_sf"/>
</dbReference>
<evidence type="ECO:0000313" key="6">
    <source>
        <dbReference type="RefSeq" id="XP_013081634.2"/>
    </source>
</evidence>
<accession>A0A9U8EBU0</accession>
<dbReference type="Gene3D" id="2.60.120.820">
    <property type="entry name" value="PHR domain"/>
    <property type="match status" value="1"/>
</dbReference>
<dbReference type="OMA" id="QCNKYML"/>
<dbReference type="KEGG" id="bgt:106067072"/>
<feature type="domain" description="BTB" evidence="4">
    <location>
        <begin position="86"/>
        <end position="153"/>
    </location>
</feature>
<evidence type="ECO:0000259" key="4">
    <source>
        <dbReference type="PROSITE" id="PS50097"/>
    </source>
</evidence>
<keyword evidence="2" id="KW-0963">Cytoplasm</keyword>
<name>A0A9U8EBU0_BIOGL</name>
<evidence type="ECO:0000256" key="1">
    <source>
        <dbReference type="ARBA" id="ARBA00004496"/>
    </source>
</evidence>
<protein>
    <submittedName>
        <fullName evidence="6 7">BTB/POZ domain-containing protein 2-like isoform X1</fullName>
    </submittedName>
</protein>
<evidence type="ECO:0000313" key="9">
    <source>
        <dbReference type="RefSeq" id="XP_055890442.1"/>
    </source>
</evidence>
<dbReference type="PROSITE" id="PS50097">
    <property type="entry name" value="BTB"/>
    <property type="match status" value="1"/>
</dbReference>
<dbReference type="SUPFAM" id="SSF54695">
    <property type="entry name" value="POZ domain"/>
    <property type="match status" value="1"/>
</dbReference>
<organism evidence="5 6">
    <name type="scientific">Biomphalaria glabrata</name>
    <name type="common">Bloodfluke planorb</name>
    <name type="synonym">Freshwater snail</name>
    <dbReference type="NCBI Taxonomy" id="6526"/>
    <lineage>
        <taxon>Eukaryota</taxon>
        <taxon>Metazoa</taxon>
        <taxon>Spiralia</taxon>
        <taxon>Lophotrochozoa</taxon>
        <taxon>Mollusca</taxon>
        <taxon>Gastropoda</taxon>
        <taxon>Heterobranchia</taxon>
        <taxon>Euthyneura</taxon>
        <taxon>Panpulmonata</taxon>
        <taxon>Hygrophila</taxon>
        <taxon>Lymnaeoidea</taxon>
        <taxon>Planorbidae</taxon>
        <taxon>Biomphalaria</taxon>
    </lineage>
</organism>
<dbReference type="Gene3D" id="3.30.710.10">
    <property type="entry name" value="Potassium Channel Kv1.1, Chain A"/>
    <property type="match status" value="1"/>
</dbReference>
<keyword evidence="5" id="KW-1185">Reference proteome</keyword>
<dbReference type="InterPro" id="IPR000210">
    <property type="entry name" value="BTB/POZ_dom"/>
</dbReference>
<gene>
    <name evidence="6 7 8 9 10" type="primary">LOC106067072</name>
</gene>
<dbReference type="OrthoDB" id="45365at2759"/>
<dbReference type="Proteomes" id="UP001165740">
    <property type="component" value="Chromosome 1"/>
</dbReference>
<dbReference type="GeneID" id="106067072"/>
<dbReference type="GO" id="GO:0022008">
    <property type="term" value="P:neurogenesis"/>
    <property type="evidence" value="ECO:0007669"/>
    <property type="project" value="TreeGrafter"/>
</dbReference>
<dbReference type="RefSeq" id="XP_055890417.1">
    <property type="nucleotide sequence ID" value="XM_056034442.1"/>
</dbReference>
<evidence type="ECO:0000313" key="8">
    <source>
        <dbReference type="RefSeq" id="XP_055890427.1"/>
    </source>
</evidence>
<dbReference type="InterPro" id="IPR011333">
    <property type="entry name" value="SKP1/BTB/POZ_sf"/>
</dbReference>
<dbReference type="RefSeq" id="XP_055890445.1">
    <property type="nucleotide sequence ID" value="XM_056034470.1"/>
</dbReference>
<reference evidence="6 7" key="1">
    <citation type="submission" date="2025-04" db="UniProtKB">
        <authorList>
            <consortium name="RefSeq"/>
        </authorList>
    </citation>
    <scope>IDENTIFICATION</scope>
</reference>
<proteinExistence type="predicted"/>
<feature type="region of interest" description="Disordered" evidence="3">
    <location>
        <begin position="1"/>
        <end position="38"/>
    </location>
</feature>
<dbReference type="PANTHER" id="PTHR45774:SF4">
    <property type="entry name" value="AXUNDEAD, ISOFORM F"/>
    <property type="match status" value="1"/>
</dbReference>
<dbReference type="Pfam" id="PF00651">
    <property type="entry name" value="BTB"/>
    <property type="match status" value="1"/>
</dbReference>
<dbReference type="GO" id="GO:0005829">
    <property type="term" value="C:cytosol"/>
    <property type="evidence" value="ECO:0007669"/>
    <property type="project" value="TreeGrafter"/>
</dbReference>
<sequence length="504" mass="57054">MTSSSLGGLPPSYPGLDESALAEKASNNSENSDDSGIVDYKDPKVRDIISNLPCCCCPVDEVHKLNKLSKSVVEQNRQMLLNQMSCDVTFIVGDKKEPIGAHKYVLMTRSVVFKHKFSGADGNSSEVIIKDIPEDCFWEMLKHIYCEEQKVHVTNVVGLLFAADQYNLLKLRQICLDYLHNCLEINNACYLLNETHIYGYQEEEKNILSYIRKNASKVYNTVGTYLLTRDLLNQILTLPGVEVEEDVKKDVLTRWANNQRKENKQETSVDNLMDSLQDCLYVYRDDSHCHRYIMDSLTTSTIFAEPPDPLLLPVNDAARTDESDGMSTLSTPTSLTSSVHTYSKLPSYNKWADFEQVTRFQELYSSSINDAKQPDAISFTVDHNIYLYGFSIYGPKKQGEGHYKIDAILTRKKRDIVMETISIKGAGVILPCMFERPVKIDKGLPYTLELYIKGPESHLGASGQSAVQQGTILFTFFDATKVKKSRSSLKQGQIPRLYYMPRNK</sequence>
<dbReference type="InterPro" id="IPR012983">
    <property type="entry name" value="PHR"/>
</dbReference>
<evidence type="ECO:0000256" key="2">
    <source>
        <dbReference type="ARBA" id="ARBA00022490"/>
    </source>
</evidence>
<comment type="subcellular location">
    <subcellularLocation>
        <location evidence="1">Cytoplasm</location>
    </subcellularLocation>
</comment>
<dbReference type="RefSeq" id="XP_013081634.2">
    <property type="nucleotide sequence ID" value="XM_013226180.2"/>
</dbReference>
<evidence type="ECO:0000313" key="10">
    <source>
        <dbReference type="RefSeq" id="XP_055890445.1"/>
    </source>
</evidence>
<evidence type="ECO:0000256" key="3">
    <source>
        <dbReference type="SAM" id="MobiDB-lite"/>
    </source>
</evidence>
<dbReference type="RefSeq" id="XP_055890427.1">
    <property type="nucleotide sequence ID" value="XM_056034452.1"/>
</dbReference>